<keyword evidence="2" id="KW-1185">Reference proteome</keyword>
<evidence type="ECO:0000313" key="2">
    <source>
        <dbReference type="Proteomes" id="UP001611075"/>
    </source>
</evidence>
<name>A0ABW7ST72_9ACTN</name>
<proteinExistence type="predicted"/>
<evidence type="ECO:0000313" key="1">
    <source>
        <dbReference type="EMBL" id="MFI0796285.1"/>
    </source>
</evidence>
<gene>
    <name evidence="1" type="ORF">ACH4OY_26905</name>
</gene>
<sequence length="109" mass="11979">MSSSTCKVIVRGKFAPLTEEQRASLLAQADEHDLFAARFTGEGTVTYERPLRTFTYRCLVPVTPDDSEAVVFGKAEEAATAAVRQLGADSTDLHSVSSDLEDMLRRRGR</sequence>
<dbReference type="EMBL" id="JBIRPU010000026">
    <property type="protein sequence ID" value="MFI0796285.1"/>
    <property type="molecule type" value="Genomic_DNA"/>
</dbReference>
<accession>A0ABW7ST72</accession>
<organism evidence="1 2">
    <name type="scientific">Micromonospora rubida</name>
    <dbReference type="NCBI Taxonomy" id="2697657"/>
    <lineage>
        <taxon>Bacteria</taxon>
        <taxon>Bacillati</taxon>
        <taxon>Actinomycetota</taxon>
        <taxon>Actinomycetes</taxon>
        <taxon>Micromonosporales</taxon>
        <taxon>Micromonosporaceae</taxon>
        <taxon>Micromonospora</taxon>
    </lineage>
</organism>
<protein>
    <submittedName>
        <fullName evidence="1">DUF6204 family protein</fullName>
    </submittedName>
</protein>
<comment type="caution">
    <text evidence="1">The sequence shown here is derived from an EMBL/GenBank/DDBJ whole genome shotgun (WGS) entry which is preliminary data.</text>
</comment>
<dbReference type="Proteomes" id="UP001611075">
    <property type="component" value="Unassembled WGS sequence"/>
</dbReference>
<dbReference type="RefSeq" id="WP_396684274.1">
    <property type="nucleotide sequence ID" value="NZ_JBIRPU010000026.1"/>
</dbReference>
<dbReference type="Pfam" id="PF19707">
    <property type="entry name" value="DUF6204"/>
    <property type="match status" value="1"/>
</dbReference>
<reference evidence="1 2" key="1">
    <citation type="submission" date="2024-10" db="EMBL/GenBank/DDBJ databases">
        <title>The Natural Products Discovery Center: Release of the First 8490 Sequenced Strains for Exploring Actinobacteria Biosynthetic Diversity.</title>
        <authorList>
            <person name="Kalkreuter E."/>
            <person name="Kautsar S.A."/>
            <person name="Yang D."/>
            <person name="Bader C.D."/>
            <person name="Teijaro C.N."/>
            <person name="Fluegel L."/>
            <person name="Davis C.M."/>
            <person name="Simpson J.R."/>
            <person name="Lauterbach L."/>
            <person name="Steele A.D."/>
            <person name="Gui C."/>
            <person name="Meng S."/>
            <person name="Li G."/>
            <person name="Viehrig K."/>
            <person name="Ye F."/>
            <person name="Su P."/>
            <person name="Kiefer A.F."/>
            <person name="Nichols A."/>
            <person name="Cepeda A.J."/>
            <person name="Yan W."/>
            <person name="Fan B."/>
            <person name="Jiang Y."/>
            <person name="Adhikari A."/>
            <person name="Zheng C.-J."/>
            <person name="Schuster L."/>
            <person name="Cowan T.M."/>
            <person name="Smanski M.J."/>
            <person name="Chevrette M.G."/>
            <person name="De Carvalho L.P.S."/>
            <person name="Shen B."/>
        </authorList>
    </citation>
    <scope>NUCLEOTIDE SEQUENCE [LARGE SCALE GENOMIC DNA]</scope>
    <source>
        <strain evidence="1 2">NPDC021253</strain>
    </source>
</reference>
<dbReference type="InterPro" id="IPR045778">
    <property type="entry name" value="DUF6204"/>
</dbReference>